<keyword evidence="3 5" id="KW-1133">Transmembrane helix</keyword>
<dbReference type="OrthoDB" id="9778499at2"/>
<sequence length="290" mass="31924">MNIEINLSTFKIIIALIVVIFAPLAGGLISGIDRKLTARMQGRQGPPIIQPFYDVIKLFGKERIAVNKMQDAYVIMYAIFNAVAAVILFTGQDLLMLVFVLAIADVSLIMGAMCVRSSYSRIGAQREIIQMMVSEPVIIFTAIGAYLVNHSFLGSYVFNNPRPLILSLPLQFVALLIVLTIKLRKSPFDFSTSHHGHQELIKGLTIEFSGFQLALINIGEWIELVLLLGLVAIFCAQPVWVGILLAAAAFFLEIVVDNISARTTWSWMLKVVGAAGIGLSAANIIWLYLK</sequence>
<feature type="transmembrane region" description="Helical" evidence="5">
    <location>
        <begin position="164"/>
        <end position="183"/>
    </location>
</feature>
<dbReference type="InterPro" id="IPR001694">
    <property type="entry name" value="NADH_UbQ_OxRdtase_su1/FPO"/>
</dbReference>
<proteinExistence type="predicted"/>
<feature type="transmembrane region" description="Helical" evidence="5">
    <location>
        <begin position="228"/>
        <end position="255"/>
    </location>
</feature>
<feature type="transmembrane region" description="Helical" evidence="5">
    <location>
        <begin position="95"/>
        <end position="115"/>
    </location>
</feature>
<keyword evidence="2 5" id="KW-0812">Transmembrane</keyword>
<reference evidence="7" key="1">
    <citation type="submission" date="2014-07" db="EMBL/GenBank/DDBJ databases">
        <authorList>
            <person name="Wibberg D."/>
        </authorList>
    </citation>
    <scope>NUCLEOTIDE SEQUENCE [LARGE SCALE GENOMIC DNA]</scope>
    <source>
        <strain evidence="7">DG5</strain>
    </source>
</reference>
<organism evidence="6 7">
    <name type="scientific">[Clostridium] cellulosi</name>
    <dbReference type="NCBI Taxonomy" id="29343"/>
    <lineage>
        <taxon>Bacteria</taxon>
        <taxon>Bacillati</taxon>
        <taxon>Bacillota</taxon>
        <taxon>Clostridia</taxon>
        <taxon>Eubacteriales</taxon>
        <taxon>Oscillospiraceae</taxon>
        <taxon>Oscillospiraceae incertae sedis</taxon>
    </lineage>
</organism>
<dbReference type="Proteomes" id="UP000032431">
    <property type="component" value="Chromosome I"/>
</dbReference>
<evidence type="ECO:0000256" key="3">
    <source>
        <dbReference type="ARBA" id="ARBA00022989"/>
    </source>
</evidence>
<evidence type="ECO:0000256" key="2">
    <source>
        <dbReference type="ARBA" id="ARBA00022692"/>
    </source>
</evidence>
<accession>A0A078KNK7</accession>
<evidence type="ECO:0000256" key="5">
    <source>
        <dbReference type="SAM" id="Phobius"/>
    </source>
</evidence>
<dbReference type="InterPro" id="IPR052561">
    <property type="entry name" value="ComplexI_Subunit1"/>
</dbReference>
<protein>
    <submittedName>
        <fullName evidence="6">Respiratory-chain NADH dehydrogenase subunit 1</fullName>
    </submittedName>
</protein>
<gene>
    <name evidence="6" type="ORF">CCDG5_0944</name>
</gene>
<evidence type="ECO:0000313" key="6">
    <source>
        <dbReference type="EMBL" id="CDZ24063.1"/>
    </source>
</evidence>
<feature type="transmembrane region" description="Helical" evidence="5">
    <location>
        <begin position="136"/>
        <end position="158"/>
    </location>
</feature>
<feature type="transmembrane region" description="Helical" evidence="5">
    <location>
        <begin position="72"/>
        <end position="89"/>
    </location>
</feature>
<evidence type="ECO:0000313" key="7">
    <source>
        <dbReference type="Proteomes" id="UP000032431"/>
    </source>
</evidence>
<keyword evidence="4 5" id="KW-0472">Membrane</keyword>
<dbReference type="PANTHER" id="PTHR43359:SF1">
    <property type="entry name" value="FORMATE HYDROGENLYASE SUBUNIT 4-RELATED"/>
    <property type="match status" value="1"/>
</dbReference>
<dbReference type="HOGENOM" id="CLU_015134_0_2_9"/>
<feature type="transmembrane region" description="Helical" evidence="5">
    <location>
        <begin position="12"/>
        <end position="32"/>
    </location>
</feature>
<name>A0A078KNK7_9FIRM</name>
<dbReference type="Pfam" id="PF00146">
    <property type="entry name" value="NADHdh"/>
    <property type="match status" value="1"/>
</dbReference>
<feature type="transmembrane region" description="Helical" evidence="5">
    <location>
        <begin position="267"/>
        <end position="289"/>
    </location>
</feature>
<dbReference type="PATRIC" id="fig|29343.3.peg.997"/>
<evidence type="ECO:0000256" key="1">
    <source>
        <dbReference type="ARBA" id="ARBA00004141"/>
    </source>
</evidence>
<evidence type="ECO:0000256" key="4">
    <source>
        <dbReference type="ARBA" id="ARBA00023136"/>
    </source>
</evidence>
<comment type="subcellular location">
    <subcellularLocation>
        <location evidence="1">Membrane</location>
        <topology evidence="1">Multi-pass membrane protein</topology>
    </subcellularLocation>
</comment>
<dbReference type="GO" id="GO:0005886">
    <property type="term" value="C:plasma membrane"/>
    <property type="evidence" value="ECO:0007669"/>
    <property type="project" value="TreeGrafter"/>
</dbReference>
<dbReference type="PANTHER" id="PTHR43359">
    <property type="entry name" value="FORMATE HYDROGENLYASE SUBUNIT 4"/>
    <property type="match status" value="1"/>
</dbReference>
<keyword evidence="7" id="KW-1185">Reference proteome</keyword>
<dbReference type="KEGG" id="ccel:CCDG5_0944"/>
<dbReference type="EMBL" id="LM995447">
    <property type="protein sequence ID" value="CDZ24063.1"/>
    <property type="molecule type" value="Genomic_DNA"/>
</dbReference>
<dbReference type="STRING" id="29343.CCDG5_0944"/>
<dbReference type="AlphaFoldDB" id="A0A078KNK7"/>